<dbReference type="AlphaFoldDB" id="A0A417YS00"/>
<comment type="caution">
    <text evidence="1">The sequence shown here is derived from an EMBL/GenBank/DDBJ whole genome shotgun (WGS) entry which is preliminary data.</text>
</comment>
<gene>
    <name evidence="1" type="ORF">D1B31_14865</name>
</gene>
<name>A0A417YS00_9BACI</name>
<accession>A0A417YS00</accession>
<organism evidence="1 2">
    <name type="scientific">Neobacillus notoginsengisoli</name>
    <dbReference type="NCBI Taxonomy" id="1578198"/>
    <lineage>
        <taxon>Bacteria</taxon>
        <taxon>Bacillati</taxon>
        <taxon>Bacillota</taxon>
        <taxon>Bacilli</taxon>
        <taxon>Bacillales</taxon>
        <taxon>Bacillaceae</taxon>
        <taxon>Neobacillus</taxon>
    </lineage>
</organism>
<protein>
    <submittedName>
        <fullName evidence="1">Uncharacterized protein</fullName>
    </submittedName>
</protein>
<proteinExistence type="predicted"/>
<sequence length="88" mass="10044">MSKVNLLKITGCFQQKWGGIAIKLLLSVRTGYRHNVQRHAAGLGYSSFEHSRFCNKMLLEPANGDFDRSHYSYKQIAGIPFKYPIQPL</sequence>
<keyword evidence="2" id="KW-1185">Reference proteome</keyword>
<dbReference type="EMBL" id="QWEG01000009">
    <property type="protein sequence ID" value="RHW38059.1"/>
    <property type="molecule type" value="Genomic_DNA"/>
</dbReference>
<reference evidence="1 2" key="1">
    <citation type="journal article" date="2017" name="Int. J. Syst. Evol. Microbiol.">
        <title>Bacillus notoginsengisoli sp. nov., a novel bacterium isolated from the rhizosphere of Panax notoginseng.</title>
        <authorList>
            <person name="Zhang M.Y."/>
            <person name="Cheng J."/>
            <person name="Cai Y."/>
            <person name="Zhang T.Y."/>
            <person name="Wu Y.Y."/>
            <person name="Manikprabhu D."/>
            <person name="Li W.J."/>
            <person name="Zhang Y.X."/>
        </authorList>
    </citation>
    <scope>NUCLEOTIDE SEQUENCE [LARGE SCALE GENOMIC DNA]</scope>
    <source>
        <strain evidence="1 2">JCM 30743</strain>
    </source>
</reference>
<dbReference type="Proteomes" id="UP000284416">
    <property type="component" value="Unassembled WGS sequence"/>
</dbReference>
<evidence type="ECO:0000313" key="1">
    <source>
        <dbReference type="EMBL" id="RHW38059.1"/>
    </source>
</evidence>
<dbReference type="RefSeq" id="WP_118921744.1">
    <property type="nucleotide sequence ID" value="NZ_QWEG01000009.1"/>
</dbReference>
<evidence type="ECO:0000313" key="2">
    <source>
        <dbReference type="Proteomes" id="UP000284416"/>
    </source>
</evidence>